<dbReference type="GO" id="GO:0006457">
    <property type="term" value="P:protein folding"/>
    <property type="evidence" value="ECO:0007669"/>
    <property type="project" value="TreeGrafter"/>
</dbReference>
<evidence type="ECO:0000313" key="12">
    <source>
        <dbReference type="Proteomes" id="UP000788993"/>
    </source>
</evidence>
<evidence type="ECO:0000256" key="1">
    <source>
        <dbReference type="ARBA" id="ARBA00001182"/>
    </source>
</evidence>
<evidence type="ECO:0000259" key="10">
    <source>
        <dbReference type="PROSITE" id="PS51352"/>
    </source>
</evidence>
<evidence type="ECO:0000256" key="7">
    <source>
        <dbReference type="ARBA" id="ARBA00023235"/>
    </source>
</evidence>
<dbReference type="Proteomes" id="UP000788993">
    <property type="component" value="Unassembled WGS sequence"/>
</dbReference>
<dbReference type="InterPro" id="IPR036249">
    <property type="entry name" value="Thioredoxin-like_sf"/>
</dbReference>
<dbReference type="Pfam" id="PF00085">
    <property type="entry name" value="Thioredoxin"/>
    <property type="match status" value="2"/>
</dbReference>
<dbReference type="InterPro" id="IPR051063">
    <property type="entry name" value="PDI"/>
</dbReference>
<evidence type="ECO:0000256" key="3">
    <source>
        <dbReference type="ARBA" id="ARBA00012723"/>
    </source>
</evidence>
<dbReference type="RefSeq" id="XP_018213381.1">
    <property type="nucleotide sequence ID" value="XM_018357112.1"/>
</dbReference>
<dbReference type="EC" id="5.3.4.1" evidence="3"/>
<evidence type="ECO:0000256" key="6">
    <source>
        <dbReference type="ARBA" id="ARBA00023157"/>
    </source>
</evidence>
<dbReference type="InterPro" id="IPR036356">
    <property type="entry name" value="ERp29_C_sf"/>
</dbReference>
<accession>A0A1B7SQG5</accession>
<dbReference type="Gene3D" id="3.40.30.10">
    <property type="entry name" value="Glutaredoxin"/>
    <property type="match status" value="2"/>
</dbReference>
<dbReference type="PRINTS" id="PR00421">
    <property type="entry name" value="THIOREDOXIN"/>
</dbReference>
<comment type="caution">
    <text evidence="11">The sequence shown here is derived from an EMBL/GenBank/DDBJ whole genome shotgun (WGS) entry which is preliminary data.</text>
</comment>
<evidence type="ECO:0000256" key="9">
    <source>
        <dbReference type="RuleBase" id="RU004208"/>
    </source>
</evidence>
<dbReference type="PROSITE" id="PS51352">
    <property type="entry name" value="THIOREDOXIN_2"/>
    <property type="match status" value="2"/>
</dbReference>
<dbReference type="SUPFAM" id="SSF47933">
    <property type="entry name" value="ERP29 C domain-like"/>
    <property type="match status" value="1"/>
</dbReference>
<reference evidence="11" key="1">
    <citation type="journal article" date="2021" name="Open Biol.">
        <title>Shared evolutionary footprints suggest mitochondrial oxidative damage underlies multiple complex I losses in fungi.</title>
        <authorList>
            <person name="Schikora-Tamarit M.A."/>
            <person name="Marcet-Houben M."/>
            <person name="Nosek J."/>
            <person name="Gabaldon T."/>
        </authorList>
    </citation>
    <scope>NUCLEOTIDE SEQUENCE</scope>
    <source>
        <strain evidence="11">NCAIM Y.01608</strain>
    </source>
</reference>
<dbReference type="EMBL" id="JAEUBD010001571">
    <property type="protein sequence ID" value="KAH3658759.1"/>
    <property type="molecule type" value="Genomic_DNA"/>
</dbReference>
<name>A0A1B7SQG5_9ASCO</name>
<keyword evidence="12" id="KW-1185">Reference proteome</keyword>
<evidence type="ECO:0000256" key="4">
    <source>
        <dbReference type="ARBA" id="ARBA00022729"/>
    </source>
</evidence>
<comment type="similarity">
    <text evidence="2 9">Belongs to the protein disulfide isomerase family.</text>
</comment>
<dbReference type="InterPro" id="IPR005788">
    <property type="entry name" value="PDI_thioredoxin-like_dom"/>
</dbReference>
<reference evidence="11" key="2">
    <citation type="submission" date="2021-01" db="EMBL/GenBank/DDBJ databases">
        <authorList>
            <person name="Schikora-Tamarit M.A."/>
        </authorList>
    </citation>
    <scope>NUCLEOTIDE SEQUENCE</scope>
    <source>
        <strain evidence="11">NCAIM Y.01608</strain>
    </source>
</reference>
<evidence type="ECO:0000256" key="5">
    <source>
        <dbReference type="ARBA" id="ARBA00022737"/>
    </source>
</evidence>
<dbReference type="CDD" id="cd00238">
    <property type="entry name" value="ERp29c"/>
    <property type="match status" value="1"/>
</dbReference>
<keyword evidence="8" id="KW-0676">Redox-active center</keyword>
<dbReference type="AlphaFoldDB" id="A0A1B7SQG5"/>
<comment type="catalytic activity">
    <reaction evidence="1">
        <text>Catalyzes the rearrangement of -S-S- bonds in proteins.</text>
        <dbReference type="EC" id="5.3.4.1"/>
    </reaction>
</comment>
<evidence type="ECO:0000256" key="2">
    <source>
        <dbReference type="ARBA" id="ARBA00006347"/>
    </source>
</evidence>
<feature type="domain" description="Thioredoxin" evidence="10">
    <location>
        <begin position="10"/>
        <end position="129"/>
    </location>
</feature>
<dbReference type="InterPro" id="IPR017937">
    <property type="entry name" value="Thioredoxin_CS"/>
</dbReference>
<dbReference type="PANTHER" id="PTHR45672">
    <property type="entry name" value="PROTEIN DISULFIDE-ISOMERASE C17H9.14C-RELATED"/>
    <property type="match status" value="1"/>
</dbReference>
<protein>
    <recommendedName>
        <fullName evidence="3">protein disulfide-isomerase</fullName>
        <ecNumber evidence="3">5.3.4.1</ecNumber>
    </recommendedName>
</protein>
<dbReference type="InterPro" id="IPR011679">
    <property type="entry name" value="ERp29_C"/>
</dbReference>
<dbReference type="Gene3D" id="1.20.1150.12">
    <property type="entry name" value="Endoplasmic reticulum resident protein 29, C-terminal domain"/>
    <property type="match status" value="1"/>
</dbReference>
<feature type="domain" description="Thioredoxin" evidence="10">
    <location>
        <begin position="132"/>
        <end position="250"/>
    </location>
</feature>
<dbReference type="NCBIfam" id="TIGR01126">
    <property type="entry name" value="pdi_dom"/>
    <property type="match status" value="1"/>
</dbReference>
<dbReference type="PROSITE" id="PS00194">
    <property type="entry name" value="THIOREDOXIN_1"/>
    <property type="match status" value="1"/>
</dbReference>
<keyword evidence="4" id="KW-0732">Signal</keyword>
<dbReference type="CDD" id="cd02998">
    <property type="entry name" value="PDI_a_ERp38"/>
    <property type="match status" value="1"/>
</dbReference>
<dbReference type="SUPFAM" id="SSF52833">
    <property type="entry name" value="Thioredoxin-like"/>
    <property type="match status" value="2"/>
</dbReference>
<evidence type="ECO:0000256" key="8">
    <source>
        <dbReference type="ARBA" id="ARBA00023284"/>
    </source>
</evidence>
<dbReference type="GO" id="GO:0005783">
    <property type="term" value="C:endoplasmic reticulum"/>
    <property type="evidence" value="ECO:0007669"/>
    <property type="project" value="InterPro"/>
</dbReference>
<proteinExistence type="inferred from homology"/>
<dbReference type="Pfam" id="PF07749">
    <property type="entry name" value="ERp29"/>
    <property type="match status" value="1"/>
</dbReference>
<dbReference type="GO" id="GO:0003756">
    <property type="term" value="F:protein disulfide isomerase activity"/>
    <property type="evidence" value="ECO:0007669"/>
    <property type="project" value="UniProtKB-EC"/>
</dbReference>
<evidence type="ECO:0000313" key="11">
    <source>
        <dbReference type="EMBL" id="KAH3658759.1"/>
    </source>
</evidence>
<dbReference type="PANTHER" id="PTHR45672:SF11">
    <property type="entry name" value="PROTEIN DISULFIDE-ISOMERASE C17H9.14C"/>
    <property type="match status" value="1"/>
</dbReference>
<organism evidence="11 12">
    <name type="scientific">Ogataea polymorpha</name>
    <dbReference type="NCBI Taxonomy" id="460523"/>
    <lineage>
        <taxon>Eukaryota</taxon>
        <taxon>Fungi</taxon>
        <taxon>Dikarya</taxon>
        <taxon>Ascomycota</taxon>
        <taxon>Saccharomycotina</taxon>
        <taxon>Pichiomycetes</taxon>
        <taxon>Pichiales</taxon>
        <taxon>Pichiaceae</taxon>
        <taxon>Ogataea</taxon>
    </lineage>
</organism>
<keyword evidence="6" id="KW-1015">Disulfide bond</keyword>
<keyword evidence="7" id="KW-0413">Isomerase</keyword>
<gene>
    <name evidence="11" type="ORF">OGATHE_006485</name>
</gene>
<sequence length="369" mass="41546">MLTSTVKFAILLFVTAALASVLELDTSNFDDVVLNSDKHTLVKFYASWCSHCSKLEPVWEELATAYEKEPNVQIARIDADKHQKVGKRYGINGYPTIKLFKKDDVQHPIEFEGARSIEAFNNFISAHTGVKPRSSPASPVMKLTDLNIEDVVGGKDAFIAVTADWCGHCKNLKPTWQKLAQIYQSDSDIVVIGQVQVTDPEPSDWIKEKFEIRSFPTLLYVKNGDLQNPEFYEGPRTLSAFTEFVNERAGTTRAEDGGLHPDAGLLHSLDDLVSTFVGSPKHERVKLANKLTEALNDLKSQNKYAKEIRYYLKLVNSLVNGPYDFIPREIARLEKMLGEDLAPEARDSALLRLNILRYFNSCITPNTYK</sequence>
<keyword evidence="5" id="KW-0677">Repeat</keyword>
<dbReference type="InterPro" id="IPR013766">
    <property type="entry name" value="Thioredoxin_domain"/>
</dbReference>